<keyword evidence="2 6" id="KW-0418">Kinase</keyword>
<evidence type="ECO:0000313" key="6">
    <source>
        <dbReference type="EMBL" id="GLY66193.1"/>
    </source>
</evidence>
<dbReference type="Proteomes" id="UP001165136">
    <property type="component" value="Unassembled WGS sequence"/>
</dbReference>
<evidence type="ECO:0000256" key="2">
    <source>
        <dbReference type="ARBA" id="ARBA00022777"/>
    </source>
</evidence>
<feature type="transmembrane region" description="Helical" evidence="4">
    <location>
        <begin position="170"/>
        <end position="189"/>
    </location>
</feature>
<proteinExistence type="predicted"/>
<name>A0A9W6R0P0_9PSEU</name>
<feature type="transmembrane region" description="Helical" evidence="4">
    <location>
        <begin position="196"/>
        <end position="214"/>
    </location>
</feature>
<keyword evidence="1" id="KW-0808">Transferase</keyword>
<dbReference type="SUPFAM" id="SSF55874">
    <property type="entry name" value="ATPase domain of HSP90 chaperone/DNA topoisomerase II/histidine kinase"/>
    <property type="match status" value="1"/>
</dbReference>
<dbReference type="EMBL" id="BSTI01000005">
    <property type="protein sequence ID" value="GLY66193.1"/>
    <property type="molecule type" value="Genomic_DNA"/>
</dbReference>
<dbReference type="InterPro" id="IPR003594">
    <property type="entry name" value="HATPase_dom"/>
</dbReference>
<reference evidence="6" key="1">
    <citation type="submission" date="2023-03" db="EMBL/GenBank/DDBJ databases">
        <title>Amycolatopsis taiwanensis NBRC 103393.</title>
        <authorList>
            <person name="Ichikawa N."/>
            <person name="Sato H."/>
            <person name="Tonouchi N."/>
        </authorList>
    </citation>
    <scope>NUCLEOTIDE SEQUENCE</scope>
    <source>
        <strain evidence="6">NBRC 103393</strain>
    </source>
</reference>
<dbReference type="InterPro" id="IPR036890">
    <property type="entry name" value="HATPase_C_sf"/>
</dbReference>
<keyword evidence="7" id="KW-1185">Reference proteome</keyword>
<organism evidence="6 7">
    <name type="scientific">Amycolatopsis taiwanensis</name>
    <dbReference type="NCBI Taxonomy" id="342230"/>
    <lineage>
        <taxon>Bacteria</taxon>
        <taxon>Bacillati</taxon>
        <taxon>Actinomycetota</taxon>
        <taxon>Actinomycetes</taxon>
        <taxon>Pseudonocardiales</taxon>
        <taxon>Pseudonocardiaceae</taxon>
        <taxon>Amycolatopsis</taxon>
    </lineage>
</organism>
<dbReference type="CDD" id="cd16917">
    <property type="entry name" value="HATPase_UhpB-NarQ-NarX-like"/>
    <property type="match status" value="1"/>
</dbReference>
<sequence length="450" mass="47829">MGIFETRTGEGTGESVLMREPSFLGALLRRGASVVAVTPQELPPEASDPEPLPALRRLGALASTDAGAQPDPLLIRATRYAVLLPLSSRVFVLAVIWLWFVISFGTGASLLVTAIAWIGILTSLVSVIWVLRVPDRSGRFTRALLAADAVFAFGACVVACLGVPPALYWPAGWVTFVYLTGAVALWTIVHGVPAGLALALLGIATQVVTLWAGHPSQSSPMTVADAVAWAGMLMALILAVLALVLIGLGTRLAFAVGIRLGQTTERARSERMLHDTVLQALEAIAMSGAGDDIDPRGQLLRVRHAARAQATELRRGLGAEQAPDGLAAELAALAVEMARDGLRAELAISDMGDDRLSEVRRVAVRDAAREALRNTIKHSGTKEVVVRMEERDGGVAVITRDHGAGYDENARPAGFGVSESMKARLTEVGGWCRIESWPGRGTRVTLWVPR</sequence>
<keyword evidence="4" id="KW-0472">Membrane</keyword>
<dbReference type="GO" id="GO:0016301">
    <property type="term" value="F:kinase activity"/>
    <property type="evidence" value="ECO:0007669"/>
    <property type="project" value="UniProtKB-KW"/>
</dbReference>
<comment type="caution">
    <text evidence="6">The sequence shown here is derived from an EMBL/GenBank/DDBJ whole genome shotgun (WGS) entry which is preliminary data.</text>
</comment>
<keyword evidence="3" id="KW-0902">Two-component regulatory system</keyword>
<dbReference type="AlphaFoldDB" id="A0A9W6R0P0"/>
<keyword evidence="4" id="KW-1133">Transmembrane helix</keyword>
<evidence type="ECO:0000256" key="3">
    <source>
        <dbReference type="ARBA" id="ARBA00023012"/>
    </source>
</evidence>
<gene>
    <name evidence="6" type="ORF">Atai01_28120</name>
</gene>
<feature type="transmembrane region" description="Helical" evidence="4">
    <location>
        <begin position="143"/>
        <end position="164"/>
    </location>
</feature>
<dbReference type="GO" id="GO:0000160">
    <property type="term" value="P:phosphorelay signal transduction system"/>
    <property type="evidence" value="ECO:0007669"/>
    <property type="project" value="UniProtKB-KW"/>
</dbReference>
<accession>A0A9W6R0P0</accession>
<evidence type="ECO:0000256" key="4">
    <source>
        <dbReference type="SAM" id="Phobius"/>
    </source>
</evidence>
<feature type="domain" description="Histidine kinase/HSP90-like ATPase" evidence="5">
    <location>
        <begin position="363"/>
        <end position="449"/>
    </location>
</feature>
<dbReference type="PANTHER" id="PTHR24421">
    <property type="entry name" value="NITRATE/NITRITE SENSOR PROTEIN NARX-RELATED"/>
    <property type="match status" value="1"/>
</dbReference>
<feature type="transmembrane region" description="Helical" evidence="4">
    <location>
        <begin position="80"/>
        <end position="102"/>
    </location>
</feature>
<evidence type="ECO:0000259" key="5">
    <source>
        <dbReference type="Pfam" id="PF02518"/>
    </source>
</evidence>
<dbReference type="Gene3D" id="3.30.565.10">
    <property type="entry name" value="Histidine kinase-like ATPase, C-terminal domain"/>
    <property type="match status" value="1"/>
</dbReference>
<protein>
    <submittedName>
        <fullName evidence="6">Histidine kinase</fullName>
    </submittedName>
</protein>
<dbReference type="InterPro" id="IPR050482">
    <property type="entry name" value="Sensor_HK_TwoCompSys"/>
</dbReference>
<dbReference type="Pfam" id="PF02518">
    <property type="entry name" value="HATPase_c"/>
    <property type="match status" value="1"/>
</dbReference>
<evidence type="ECO:0000256" key="1">
    <source>
        <dbReference type="ARBA" id="ARBA00022679"/>
    </source>
</evidence>
<feature type="transmembrane region" description="Helical" evidence="4">
    <location>
        <begin position="226"/>
        <end position="249"/>
    </location>
</feature>
<keyword evidence="4" id="KW-0812">Transmembrane</keyword>
<feature type="transmembrane region" description="Helical" evidence="4">
    <location>
        <begin position="108"/>
        <end position="131"/>
    </location>
</feature>
<evidence type="ECO:0000313" key="7">
    <source>
        <dbReference type="Proteomes" id="UP001165136"/>
    </source>
</evidence>